<evidence type="ECO:0000259" key="5">
    <source>
        <dbReference type="PROSITE" id="PS51733"/>
    </source>
</evidence>
<dbReference type="GO" id="GO:0005739">
    <property type="term" value="C:mitochondrion"/>
    <property type="evidence" value="ECO:0007669"/>
    <property type="project" value="TreeGrafter"/>
</dbReference>
<dbReference type="CDD" id="cd16443">
    <property type="entry name" value="LplA"/>
    <property type="match status" value="1"/>
</dbReference>
<dbReference type="SUPFAM" id="SSF55681">
    <property type="entry name" value="Class II aaRS and biotin synthetases"/>
    <property type="match status" value="1"/>
</dbReference>
<feature type="domain" description="BPL/LPL catalytic" evidence="5">
    <location>
        <begin position="44"/>
        <end position="264"/>
    </location>
</feature>
<dbReference type="InterPro" id="IPR004143">
    <property type="entry name" value="BPL_LPL_catalytic"/>
</dbReference>
<dbReference type="Gene3D" id="3.30.930.10">
    <property type="entry name" value="Bira Bifunctional Protein, Domain 2"/>
    <property type="match status" value="1"/>
</dbReference>
<dbReference type="PROSITE" id="PS51733">
    <property type="entry name" value="BPL_LPL_CATALYTIC"/>
    <property type="match status" value="1"/>
</dbReference>
<dbReference type="AlphaFoldDB" id="A0AAJ0DDX1"/>
<dbReference type="GO" id="GO:0017118">
    <property type="term" value="F:lipoyltransferase activity"/>
    <property type="evidence" value="ECO:0007669"/>
    <property type="project" value="TreeGrafter"/>
</dbReference>
<dbReference type="EMBL" id="JAWDJX010000051">
    <property type="protein sequence ID" value="KAK3048213.1"/>
    <property type="molecule type" value="Genomic_DNA"/>
</dbReference>
<comment type="similarity">
    <text evidence="3">Belongs to the LplA family.</text>
</comment>
<comment type="caution">
    <text evidence="6">The sequence shown here is derived from an EMBL/GenBank/DDBJ whole genome shotgun (WGS) entry which is preliminary data.</text>
</comment>
<evidence type="ECO:0000256" key="3">
    <source>
        <dbReference type="ARBA" id="ARBA00008242"/>
    </source>
</evidence>
<name>A0AAJ0DDX1_9PEZI</name>
<evidence type="ECO:0000313" key="6">
    <source>
        <dbReference type="EMBL" id="KAK3048213.1"/>
    </source>
</evidence>
<evidence type="ECO:0000256" key="1">
    <source>
        <dbReference type="ARBA" id="ARBA00003253"/>
    </source>
</evidence>
<gene>
    <name evidence="6" type="ORF">LTR09_010374</name>
</gene>
<proteinExistence type="inferred from homology"/>
<evidence type="ECO:0000256" key="4">
    <source>
        <dbReference type="ARBA" id="ARBA00015925"/>
    </source>
</evidence>
<organism evidence="6 7">
    <name type="scientific">Extremus antarcticus</name>
    <dbReference type="NCBI Taxonomy" id="702011"/>
    <lineage>
        <taxon>Eukaryota</taxon>
        <taxon>Fungi</taxon>
        <taxon>Dikarya</taxon>
        <taxon>Ascomycota</taxon>
        <taxon>Pezizomycotina</taxon>
        <taxon>Dothideomycetes</taxon>
        <taxon>Dothideomycetidae</taxon>
        <taxon>Mycosphaerellales</taxon>
        <taxon>Extremaceae</taxon>
        <taxon>Extremus</taxon>
    </lineage>
</organism>
<evidence type="ECO:0000256" key="2">
    <source>
        <dbReference type="ARBA" id="ARBA00005085"/>
    </source>
</evidence>
<dbReference type="InterPro" id="IPR045864">
    <property type="entry name" value="aa-tRNA-synth_II/BPL/LPL"/>
</dbReference>
<comment type="pathway">
    <text evidence="2">Protein modification; protein lipoylation via exogenous pathway; protein N(6)-(lipoyl)lysine from lipoate: step 2/2.</text>
</comment>
<sequence length="400" mass="44528">MIIRHQLCKAARPRLSEPVQSYISTSRDPYLNLSIEHHLLQKSPPESAILFLYVNRPSIIIGRNQNPWLEVDLSLTTYCQGLLSPKSGIFWHIDLVRRRSGGGTVFHDEGNVNWTVICPSAEFTRDKHAEMVVRALRGCGVERSRVNERHDIVLDQGERKANSDPEDTHATPYTDVSAFAARPLKVSGSAYKLSRGRALHHGTALLSSPNLKFISQCLRSPAKPYITARGVESVSSPVTNINLTNERFITAIQSQFSAMYGSTQAIQVDEDLLSIPDIETGYDELQSSEWTYNQTPQFTLSNSSESTRLVNIDLTARHGVITEASITPLAETPAETPLADTPMLELSALNERFTGMTLLDLSNWAGGRLSSPQDALYMEDEVVHVVEWLQKMLPMVRGSL</sequence>
<evidence type="ECO:0000313" key="7">
    <source>
        <dbReference type="Proteomes" id="UP001271007"/>
    </source>
</evidence>
<dbReference type="InterPro" id="IPR004562">
    <property type="entry name" value="LipoylTrfase_LipoateP_Ligase"/>
</dbReference>
<comment type="function">
    <text evidence="1">Catalyzes both the ATP-dependent activation of exogenously supplied lipoate to lipoyl-AMP and the transfer of the activated lipoyl onto the lipoyl domains of lipoate-dependent enzymes.</text>
</comment>
<dbReference type="Proteomes" id="UP001271007">
    <property type="component" value="Unassembled WGS sequence"/>
</dbReference>
<protein>
    <recommendedName>
        <fullName evidence="4">Putative lipoate-protein ligase A</fullName>
    </recommendedName>
</protein>
<dbReference type="GO" id="GO:0009249">
    <property type="term" value="P:protein lipoylation"/>
    <property type="evidence" value="ECO:0007669"/>
    <property type="project" value="InterPro"/>
</dbReference>
<keyword evidence="7" id="KW-1185">Reference proteome</keyword>
<accession>A0AAJ0DDX1</accession>
<reference evidence="6" key="1">
    <citation type="submission" date="2023-04" db="EMBL/GenBank/DDBJ databases">
        <title>Black Yeasts Isolated from many extreme environments.</title>
        <authorList>
            <person name="Coleine C."/>
            <person name="Stajich J.E."/>
            <person name="Selbmann L."/>
        </authorList>
    </citation>
    <scope>NUCLEOTIDE SEQUENCE</scope>
    <source>
        <strain evidence="6">CCFEE 5312</strain>
    </source>
</reference>
<dbReference type="Pfam" id="PF21948">
    <property type="entry name" value="LplA-B_cat"/>
    <property type="match status" value="1"/>
</dbReference>
<dbReference type="PANTHER" id="PTHR12561:SF3">
    <property type="entry name" value="LIPOYLTRANSFERASE 1, MITOCHONDRIAL"/>
    <property type="match status" value="1"/>
</dbReference>
<dbReference type="PANTHER" id="PTHR12561">
    <property type="entry name" value="LIPOATE-PROTEIN LIGASE"/>
    <property type="match status" value="1"/>
</dbReference>